<gene>
    <name evidence="1" type="ORF">POPTR_T041800</name>
</gene>
<evidence type="ECO:0000313" key="1">
    <source>
        <dbReference type="EMBL" id="PNS23731.1"/>
    </source>
</evidence>
<reference evidence="1" key="1">
    <citation type="journal article" date="2006" name="Science">
        <title>The genome of black cottonwood, Populus trichocarpa (Torr. &amp; Gray).</title>
        <authorList>
            <person name="Tuskan G.A."/>
            <person name="Difazio S."/>
            <person name="Jansson S."/>
            <person name="Bohlmann J."/>
            <person name="Grigoriev I."/>
            <person name="Hellsten U."/>
            <person name="Putnam N."/>
            <person name="Ralph S."/>
            <person name="Rombauts S."/>
            <person name="Salamov A."/>
            <person name="Schein J."/>
            <person name="Sterck L."/>
            <person name="Aerts A."/>
            <person name="Bhalerao R.R."/>
            <person name="Bhalerao R.P."/>
            <person name="Blaudez D."/>
            <person name="Boerjan W."/>
            <person name="Brun A."/>
            <person name="Brunner A."/>
            <person name="Busov V."/>
            <person name="Campbell M."/>
            <person name="Carlson J."/>
            <person name="Chalot M."/>
            <person name="Chapman J."/>
            <person name="Chen G.L."/>
            <person name="Cooper D."/>
            <person name="Coutinho P.M."/>
            <person name="Couturier J."/>
            <person name="Covert S."/>
            <person name="Cronk Q."/>
            <person name="Cunningham R."/>
            <person name="Davis J."/>
            <person name="Degroeve S."/>
            <person name="Dejardin A."/>
            <person name="Depamphilis C."/>
            <person name="Detter J."/>
            <person name="Dirks B."/>
            <person name="Dubchak I."/>
            <person name="Duplessis S."/>
            <person name="Ehlting J."/>
            <person name="Ellis B."/>
            <person name="Gendler K."/>
            <person name="Goodstein D."/>
            <person name="Gribskov M."/>
            <person name="Grimwood J."/>
            <person name="Groover A."/>
            <person name="Gunter L."/>
            <person name="Hamberger B."/>
            <person name="Heinze B."/>
            <person name="Helariutta Y."/>
            <person name="Henrissat B."/>
            <person name="Holligan D."/>
            <person name="Holt R."/>
            <person name="Huang W."/>
            <person name="Islam-Faridi N."/>
            <person name="Jones S."/>
            <person name="Jones-Rhoades M."/>
            <person name="Jorgensen R."/>
            <person name="Joshi C."/>
            <person name="Kangasjarvi J."/>
            <person name="Karlsson J."/>
            <person name="Kelleher C."/>
            <person name="Kirkpatrick R."/>
            <person name="Kirst M."/>
            <person name="Kohler A."/>
            <person name="Kalluri U."/>
            <person name="Larimer F."/>
            <person name="Leebens-Mack J."/>
            <person name="Leple J.C."/>
            <person name="Locascio P."/>
            <person name="Lou Y."/>
            <person name="Lucas S."/>
            <person name="Martin F."/>
            <person name="Montanini B."/>
            <person name="Napoli C."/>
            <person name="Nelson D.R."/>
            <person name="Nelson C."/>
            <person name="Nieminen K."/>
            <person name="Nilsson O."/>
            <person name="Pereda V."/>
            <person name="Peter G."/>
            <person name="Philippe R."/>
            <person name="Pilate G."/>
            <person name="Poliakov A."/>
            <person name="Razumovskaya J."/>
            <person name="Richardson P."/>
            <person name="Rinaldi C."/>
            <person name="Ritland K."/>
            <person name="Rouze P."/>
            <person name="Ryaboy D."/>
            <person name="Schmutz J."/>
            <person name="Schrader J."/>
            <person name="Segerman B."/>
            <person name="Shin H."/>
            <person name="Siddiqui A."/>
            <person name="Sterky F."/>
            <person name="Terry A."/>
            <person name="Tsai C.J."/>
            <person name="Uberbacher E."/>
            <person name="Unneberg P."/>
            <person name="Vahala J."/>
            <person name="Wall K."/>
            <person name="Wessler S."/>
            <person name="Yang G."/>
            <person name="Yin T."/>
            <person name="Douglas C."/>
            <person name="Marra M."/>
            <person name="Sandberg G."/>
            <person name="Van de Peer Y."/>
            <person name="Rokhsar D."/>
        </authorList>
    </citation>
    <scope>NUCLEOTIDE SEQUENCE [LARGE SCALE GENOMIC DNA]</scope>
    <source>
        <strain evidence="1">Nisqually-1</strain>
    </source>
</reference>
<reference evidence="1" key="2">
    <citation type="submission" date="2017-07" db="EMBL/GenBank/DDBJ databases">
        <title>WGS assembly of Populus trichocarpa.</title>
        <authorList>
            <person name="Tuskan G."/>
            <person name="Difazio S."/>
            <person name="Jansson S."/>
            <person name="Bohlmann J."/>
            <person name="Grigoriev I."/>
            <person name="Hellsten U."/>
            <person name="Putnam N."/>
            <person name="Ralph S."/>
            <person name="Rombauts S."/>
            <person name="Salamov A."/>
            <person name="Schein J."/>
            <person name="Sterck L."/>
            <person name="Aerts A."/>
            <person name="Bhalerao R."/>
            <person name="Bhalerao R."/>
            <person name="Blaudez D."/>
            <person name="Boerjan W."/>
            <person name="Brun A."/>
            <person name="Brunner A."/>
            <person name="Busov V."/>
            <person name="Campbell M."/>
            <person name="Carlson J."/>
            <person name="Chalot M."/>
            <person name="Chapman J."/>
            <person name="Chen G."/>
            <person name="Cooper D."/>
            <person name="Coutinho P."/>
            <person name="Couturier J."/>
            <person name="Covert S."/>
            <person name="Cronk Q."/>
            <person name="Cunningham R."/>
            <person name="Davis J."/>
            <person name="Degroeve S."/>
            <person name="Dejardin A."/>
            <person name="Depamphilis C."/>
            <person name="Detter J."/>
            <person name="Dirks B."/>
            <person name="Dubchak I."/>
            <person name="Duplessis S."/>
            <person name="Ehlting J."/>
            <person name="Ellis B."/>
            <person name="Gendler K."/>
            <person name="Goodstein D."/>
            <person name="Gribskov M."/>
            <person name="Grimwood J."/>
            <person name="Groover A."/>
            <person name="Gunter L."/>
            <person name="Hamberger B."/>
            <person name="Heinze B."/>
            <person name="Helariutta Y."/>
            <person name="Henrissat B."/>
            <person name="Holligan D."/>
            <person name="Holt R."/>
            <person name="Huang W."/>
            <person name="Islam-Faridi N."/>
            <person name="Jones S."/>
            <person name="Jones-Rhoades M."/>
            <person name="Jorgensen R."/>
            <person name="Joshi C."/>
            <person name="Kangasjarvi J."/>
            <person name="Karlsson J."/>
            <person name="Kelleher C."/>
            <person name="Kirkpatrick R."/>
            <person name="Kirst M."/>
            <person name="Kohler A."/>
            <person name="Kalluri U."/>
            <person name="Larimer F."/>
            <person name="Leebens-Mack J."/>
            <person name="Leple J."/>
            <person name="Locascio P."/>
            <person name="Lou Y."/>
            <person name="Lucas S."/>
            <person name="Martin F."/>
            <person name="Montanini B."/>
            <person name="Napoli C."/>
            <person name="Nelson D."/>
            <person name="Nelson C."/>
            <person name="Nieminen K."/>
            <person name="Nilsson O."/>
            <person name="Pereda V."/>
            <person name="Peter G."/>
            <person name="Philippe R."/>
            <person name="Pilate G."/>
            <person name="Poliakov A."/>
            <person name="Razumovskaya J."/>
            <person name="Richardson P."/>
            <person name="Rinaldi C."/>
            <person name="Ritland K."/>
            <person name="Rouze P."/>
            <person name="Ryaboy D."/>
            <person name="Schmutz J."/>
            <person name="Schrader J."/>
            <person name="Segerman B."/>
            <person name="Shin H."/>
            <person name="Siddiqui A."/>
            <person name="Sterky F."/>
            <person name="Terry A."/>
            <person name="Tsai C."/>
            <person name="Uberbacher E."/>
            <person name="Unneberg P."/>
            <person name="Vahala J."/>
            <person name="Wall K."/>
            <person name="Wessler S."/>
            <person name="Yang G."/>
            <person name="Yin T."/>
            <person name="Douglas C."/>
            <person name="Marra M."/>
            <person name="Sandberg G."/>
            <person name="Van De Peer Y."/>
            <person name="Rokhsar D."/>
        </authorList>
    </citation>
    <scope>NUCLEOTIDE SEQUENCE</scope>
    <source>
        <strain evidence="1">Nisqually-1</strain>
    </source>
</reference>
<dbReference type="EMBL" id="KZ623357">
    <property type="protein sequence ID" value="PNS23731.1"/>
    <property type="molecule type" value="Genomic_DNA"/>
</dbReference>
<proteinExistence type="predicted"/>
<protein>
    <submittedName>
        <fullName evidence="1">Uncharacterized protein</fullName>
    </submittedName>
</protein>
<sequence>MIIIKCRNIELTFILHATNQSSISQIKTLQFFERLKQRCVENPIAQAIIPCFTKRELDHSLCSVITLDFRPLTTITTVHPMSQGNAIWVDQRLDLQETNPLFLQTPITTTRPFANQSQ</sequence>
<accession>A0A2K1R8W8</accession>
<organism evidence="1">
    <name type="scientific">Populus trichocarpa</name>
    <name type="common">Western balsam poplar</name>
    <name type="synonym">Populus balsamifera subsp. trichocarpa</name>
    <dbReference type="NCBI Taxonomy" id="3694"/>
    <lineage>
        <taxon>Eukaryota</taxon>
        <taxon>Viridiplantae</taxon>
        <taxon>Streptophyta</taxon>
        <taxon>Embryophyta</taxon>
        <taxon>Tracheophyta</taxon>
        <taxon>Spermatophyta</taxon>
        <taxon>Magnoliopsida</taxon>
        <taxon>eudicotyledons</taxon>
        <taxon>Gunneridae</taxon>
        <taxon>Pentapetalae</taxon>
        <taxon>rosids</taxon>
        <taxon>fabids</taxon>
        <taxon>Malpighiales</taxon>
        <taxon>Salicaceae</taxon>
        <taxon>Saliceae</taxon>
        <taxon>Populus</taxon>
    </lineage>
</organism>
<name>A0A2K1R8W8_POPTR</name>
<dbReference type="AlphaFoldDB" id="A0A2K1R8W8"/>
<dbReference type="InParanoid" id="A0A2K1R8W8"/>